<dbReference type="PANTHER" id="PTHR45436:SF5">
    <property type="entry name" value="SENSOR HISTIDINE KINASE TRCS"/>
    <property type="match status" value="1"/>
</dbReference>
<feature type="domain" description="Histidine kinase" evidence="12">
    <location>
        <begin position="283"/>
        <end position="507"/>
    </location>
</feature>
<dbReference type="InterPro" id="IPR003660">
    <property type="entry name" value="HAMP_dom"/>
</dbReference>
<comment type="catalytic activity">
    <reaction evidence="1">
        <text>ATP + protein L-histidine = ADP + protein N-phospho-L-histidine.</text>
        <dbReference type="EC" id="2.7.13.3"/>
    </reaction>
</comment>
<name>W0RK50_9BACT</name>
<protein>
    <recommendedName>
        <fullName evidence="3">histidine kinase</fullName>
        <ecNumber evidence="3">2.7.13.3</ecNumber>
    </recommendedName>
</protein>
<dbReference type="Pfam" id="PF00672">
    <property type="entry name" value="HAMP"/>
    <property type="match status" value="1"/>
</dbReference>
<keyword evidence="7" id="KW-0418">Kinase</keyword>
<evidence type="ECO:0000256" key="1">
    <source>
        <dbReference type="ARBA" id="ARBA00000085"/>
    </source>
</evidence>
<dbReference type="EC" id="2.7.13.3" evidence="3"/>
<dbReference type="InterPro" id="IPR004358">
    <property type="entry name" value="Sig_transdc_His_kin-like_C"/>
</dbReference>
<dbReference type="Gene3D" id="1.10.287.130">
    <property type="match status" value="1"/>
</dbReference>
<dbReference type="CDD" id="cd00082">
    <property type="entry name" value="HisKA"/>
    <property type="match status" value="1"/>
</dbReference>
<dbReference type="GO" id="GO:0005524">
    <property type="term" value="F:ATP binding"/>
    <property type="evidence" value="ECO:0007669"/>
    <property type="project" value="UniProtKB-KW"/>
</dbReference>
<evidence type="ECO:0000259" key="12">
    <source>
        <dbReference type="PROSITE" id="PS50109"/>
    </source>
</evidence>
<keyword evidence="8 11" id="KW-1133">Transmembrane helix</keyword>
<dbReference type="OrthoDB" id="9813151at2"/>
<dbReference type="PRINTS" id="PR00344">
    <property type="entry name" value="BCTRLSENSOR"/>
</dbReference>
<sequence length="527" mass="57053">MASIRARLTTTYAAALAGTMLVFGATLWIGRGASVQRQLERYASAQAEVALRLTGFVRRKAKPGEPVQLTEVRDTVVGPTVVPELYTLLEALPEFILVVDANGQIVYGSREARLLSSDALDAIRSSAPRLSPSTVGHADIDRDTLDPRRRRAWEARGLPRTDQLLIVRRNADTTLAPIGYVIAGTSVGPSHRAQTELLGSMLAVAPFVLLVSIAVAYYLAGNTLRPLEQMRSELEAITDGRSLHRRLHLESTGDEMARLGATLNAMIGRLETSFGGLRRFTADASHELKTPLTVLRANVERAMSSPQGSSEQLVALEEALQEITRMADLVDSLLTLARFDEGRFDLHRESIELEPIVRDVYETAVILGEAAGLEIAMPVLEPATVLGDAARLRQLFLNLVTNAIKYTPTGGTVELRLDAGEDTVAFTVRDTGIGIAAADLPYIFDRFWRADRARSRRVLGEHVSERGGFGLGLAISQWIAQAHGGTLTVASRLTRGSTFTVTLPLIGEQVLPVQAAPAAYAVHDGAD</sequence>
<evidence type="ECO:0000256" key="6">
    <source>
        <dbReference type="ARBA" id="ARBA00022692"/>
    </source>
</evidence>
<evidence type="ECO:0000256" key="4">
    <source>
        <dbReference type="ARBA" id="ARBA00022553"/>
    </source>
</evidence>
<organism evidence="14 15">
    <name type="scientific">Gemmatirosa kalamazoonensis</name>
    <dbReference type="NCBI Taxonomy" id="861299"/>
    <lineage>
        <taxon>Bacteria</taxon>
        <taxon>Pseudomonadati</taxon>
        <taxon>Gemmatimonadota</taxon>
        <taxon>Gemmatimonadia</taxon>
        <taxon>Gemmatimonadales</taxon>
        <taxon>Gemmatimonadaceae</taxon>
        <taxon>Gemmatirosa</taxon>
    </lineage>
</organism>
<dbReference type="Pfam" id="PF00512">
    <property type="entry name" value="HisKA"/>
    <property type="match status" value="1"/>
</dbReference>
<dbReference type="FunFam" id="3.30.565.10:FF:000006">
    <property type="entry name" value="Sensor histidine kinase WalK"/>
    <property type="match status" value="1"/>
</dbReference>
<dbReference type="SMART" id="SM00387">
    <property type="entry name" value="HATPase_c"/>
    <property type="match status" value="1"/>
</dbReference>
<dbReference type="Pfam" id="PF02518">
    <property type="entry name" value="HATPase_c"/>
    <property type="match status" value="1"/>
</dbReference>
<dbReference type="InParanoid" id="W0RK50"/>
<keyword evidence="4" id="KW-0597">Phosphoprotein</keyword>
<evidence type="ECO:0000256" key="7">
    <source>
        <dbReference type="ARBA" id="ARBA00022777"/>
    </source>
</evidence>
<evidence type="ECO:0000313" key="14">
    <source>
        <dbReference type="EMBL" id="AHG91156.1"/>
    </source>
</evidence>
<feature type="transmembrane region" description="Helical" evidence="11">
    <location>
        <begin position="12"/>
        <end position="30"/>
    </location>
</feature>
<dbReference type="CDD" id="cd00075">
    <property type="entry name" value="HATPase"/>
    <property type="match status" value="1"/>
</dbReference>
<keyword evidence="9" id="KW-0902">Two-component regulatory system</keyword>
<dbReference type="PANTHER" id="PTHR45436">
    <property type="entry name" value="SENSOR HISTIDINE KINASE YKOH"/>
    <property type="match status" value="1"/>
</dbReference>
<evidence type="ECO:0000256" key="2">
    <source>
        <dbReference type="ARBA" id="ARBA00004370"/>
    </source>
</evidence>
<dbReference type="CDD" id="cd06225">
    <property type="entry name" value="HAMP"/>
    <property type="match status" value="1"/>
</dbReference>
<dbReference type="GO" id="GO:0000155">
    <property type="term" value="F:phosphorelay sensor kinase activity"/>
    <property type="evidence" value="ECO:0007669"/>
    <property type="project" value="InterPro"/>
</dbReference>
<dbReference type="InterPro" id="IPR036097">
    <property type="entry name" value="HisK_dim/P_sf"/>
</dbReference>
<evidence type="ECO:0000256" key="5">
    <source>
        <dbReference type="ARBA" id="ARBA00022679"/>
    </source>
</evidence>
<dbReference type="EMBL" id="CP007128">
    <property type="protein sequence ID" value="AHG91156.1"/>
    <property type="molecule type" value="Genomic_DNA"/>
</dbReference>
<keyword evidence="6 11" id="KW-0812">Transmembrane</keyword>
<evidence type="ECO:0000256" key="3">
    <source>
        <dbReference type="ARBA" id="ARBA00012438"/>
    </source>
</evidence>
<keyword evidence="14" id="KW-0067">ATP-binding</keyword>
<proteinExistence type="predicted"/>
<dbReference type="GO" id="GO:0005886">
    <property type="term" value="C:plasma membrane"/>
    <property type="evidence" value="ECO:0007669"/>
    <property type="project" value="TreeGrafter"/>
</dbReference>
<dbReference type="PROSITE" id="PS50109">
    <property type="entry name" value="HIS_KIN"/>
    <property type="match status" value="1"/>
</dbReference>
<feature type="domain" description="HAMP" evidence="13">
    <location>
        <begin position="221"/>
        <end position="275"/>
    </location>
</feature>
<dbReference type="Proteomes" id="UP000019151">
    <property type="component" value="Chromosome"/>
</dbReference>
<dbReference type="Gene3D" id="3.30.565.10">
    <property type="entry name" value="Histidine kinase-like ATPase, C-terminal domain"/>
    <property type="match status" value="1"/>
</dbReference>
<accession>W0RK50</accession>
<evidence type="ECO:0000256" key="8">
    <source>
        <dbReference type="ARBA" id="ARBA00022989"/>
    </source>
</evidence>
<dbReference type="SMART" id="SM00388">
    <property type="entry name" value="HisKA"/>
    <property type="match status" value="1"/>
</dbReference>
<dbReference type="InterPro" id="IPR050428">
    <property type="entry name" value="TCS_sensor_his_kinase"/>
</dbReference>
<keyword evidence="5" id="KW-0808">Transferase</keyword>
<dbReference type="SUPFAM" id="SSF55874">
    <property type="entry name" value="ATPase domain of HSP90 chaperone/DNA topoisomerase II/histidine kinase"/>
    <property type="match status" value="1"/>
</dbReference>
<dbReference type="eggNOG" id="COG5002">
    <property type="taxonomic scope" value="Bacteria"/>
</dbReference>
<dbReference type="PROSITE" id="PS50885">
    <property type="entry name" value="HAMP"/>
    <property type="match status" value="1"/>
</dbReference>
<dbReference type="Gene3D" id="6.10.340.10">
    <property type="match status" value="1"/>
</dbReference>
<evidence type="ECO:0000256" key="10">
    <source>
        <dbReference type="ARBA" id="ARBA00023136"/>
    </source>
</evidence>
<dbReference type="SMART" id="SM00304">
    <property type="entry name" value="HAMP"/>
    <property type="match status" value="1"/>
</dbReference>
<dbReference type="InterPro" id="IPR003594">
    <property type="entry name" value="HATPase_dom"/>
</dbReference>
<keyword evidence="14" id="KW-0547">Nucleotide-binding</keyword>
<evidence type="ECO:0000259" key="13">
    <source>
        <dbReference type="PROSITE" id="PS50885"/>
    </source>
</evidence>
<dbReference type="KEGG" id="gba:J421_3619"/>
<dbReference type="HOGENOM" id="CLU_000445_89_6_0"/>
<dbReference type="STRING" id="861299.J421_3619"/>
<gene>
    <name evidence="14" type="ORF">J421_3619</name>
</gene>
<dbReference type="InterPro" id="IPR003661">
    <property type="entry name" value="HisK_dim/P_dom"/>
</dbReference>
<dbReference type="InterPro" id="IPR005467">
    <property type="entry name" value="His_kinase_dom"/>
</dbReference>
<dbReference type="AlphaFoldDB" id="W0RK50"/>
<comment type="subcellular location">
    <subcellularLocation>
        <location evidence="2">Membrane</location>
    </subcellularLocation>
</comment>
<keyword evidence="10 11" id="KW-0472">Membrane</keyword>
<evidence type="ECO:0000256" key="11">
    <source>
        <dbReference type="SAM" id="Phobius"/>
    </source>
</evidence>
<evidence type="ECO:0000313" key="15">
    <source>
        <dbReference type="Proteomes" id="UP000019151"/>
    </source>
</evidence>
<evidence type="ECO:0000256" key="9">
    <source>
        <dbReference type="ARBA" id="ARBA00023012"/>
    </source>
</evidence>
<dbReference type="InterPro" id="IPR036890">
    <property type="entry name" value="HATPase_C_sf"/>
</dbReference>
<reference evidence="14 15" key="1">
    <citation type="journal article" date="2014" name="Genome Announc.">
        <title>Genome Sequence and Methylome of Soil Bacterium Gemmatirosa kalamazoonensis KBS708T, a Member of the Rarely Cultivated Gemmatimonadetes Phylum.</title>
        <authorList>
            <person name="Debruyn J.M."/>
            <person name="Radosevich M."/>
            <person name="Wommack K.E."/>
            <person name="Polson S.W."/>
            <person name="Hauser L.J."/>
            <person name="Fawaz M.N."/>
            <person name="Korlach J."/>
            <person name="Tsai Y.C."/>
        </authorList>
    </citation>
    <scope>NUCLEOTIDE SEQUENCE [LARGE SCALE GENOMIC DNA]</scope>
    <source>
        <strain evidence="14 15">KBS708</strain>
    </source>
</reference>
<dbReference type="SUPFAM" id="SSF47384">
    <property type="entry name" value="Homodimeric domain of signal transducing histidine kinase"/>
    <property type="match status" value="1"/>
</dbReference>
<dbReference type="RefSeq" id="WP_025412613.1">
    <property type="nucleotide sequence ID" value="NZ_CP007128.1"/>
</dbReference>
<keyword evidence="15" id="KW-1185">Reference proteome</keyword>
<feature type="transmembrane region" description="Helical" evidence="11">
    <location>
        <begin position="197"/>
        <end position="220"/>
    </location>
</feature>